<dbReference type="AlphaFoldDB" id="A0A9D1R1B9"/>
<reference evidence="1" key="1">
    <citation type="journal article" date="2021" name="PeerJ">
        <title>Extensive microbial diversity within the chicken gut microbiome revealed by metagenomics and culture.</title>
        <authorList>
            <person name="Gilroy R."/>
            <person name="Ravi A."/>
            <person name="Getino M."/>
            <person name="Pursley I."/>
            <person name="Horton D.L."/>
            <person name="Alikhan N.F."/>
            <person name="Baker D."/>
            <person name="Gharbi K."/>
            <person name="Hall N."/>
            <person name="Watson M."/>
            <person name="Adriaenssens E.M."/>
            <person name="Foster-Nyarko E."/>
            <person name="Jarju S."/>
            <person name="Secka A."/>
            <person name="Antonio M."/>
            <person name="Oren A."/>
            <person name="Chaudhuri R.R."/>
            <person name="La Ragione R."/>
            <person name="Hildebrand F."/>
            <person name="Pallen M.J."/>
        </authorList>
    </citation>
    <scope>NUCLEOTIDE SEQUENCE</scope>
    <source>
        <strain evidence="1">ChiSxjej5B17-1746</strain>
    </source>
</reference>
<dbReference type="InterPro" id="IPR021808">
    <property type="entry name" value="DUF3383"/>
</dbReference>
<name>A0A9D1R1B9_9BACT</name>
<proteinExistence type="predicted"/>
<dbReference type="Pfam" id="PF11863">
    <property type="entry name" value="DUF3383"/>
    <property type="match status" value="1"/>
</dbReference>
<evidence type="ECO:0000313" key="2">
    <source>
        <dbReference type="Proteomes" id="UP000824264"/>
    </source>
</evidence>
<accession>A0A9D1R1B9</accession>
<comment type="caution">
    <text evidence="1">The sequence shown here is derived from an EMBL/GenBank/DDBJ whole genome shotgun (WGS) entry which is preliminary data.</text>
</comment>
<organism evidence="1 2">
    <name type="scientific">Candidatus Bilophila faecipullorum</name>
    <dbReference type="NCBI Taxonomy" id="2838482"/>
    <lineage>
        <taxon>Bacteria</taxon>
        <taxon>Pseudomonadati</taxon>
        <taxon>Thermodesulfobacteriota</taxon>
        <taxon>Desulfovibrionia</taxon>
        <taxon>Desulfovibrionales</taxon>
        <taxon>Desulfovibrionaceae</taxon>
        <taxon>Bilophila</taxon>
    </lineage>
</organism>
<dbReference type="EMBL" id="DXGI01000328">
    <property type="protein sequence ID" value="HIW79217.1"/>
    <property type="molecule type" value="Genomic_DNA"/>
</dbReference>
<dbReference type="Proteomes" id="UP000824264">
    <property type="component" value="Unassembled WGS sequence"/>
</dbReference>
<sequence>MPVSPVVCPKEPLSRDLDVSVSISRPITEIATDMTMICFVTPDVDFSPGNGRVQFFSTMKALSAAVPANSAAYWAGNAFFSRDDRPKTLAVGRVFTEPTAAELTGGQVALSGLANVTDGAFDIEVNDALVSVSGLSFDGTPTIAEVAEVLNTALASKGATVAASGNALRLVTTQAGDGASLGYAAAPSSGTDVSALLGLTSAKAASNIPGYTPGDLVSEIGLIQTAARCAGNAVYGWVIDAQYRDTDEQKAVADWAEGQSPAIFGACTNAPNAYDTANTTNIGCYAMNSGYRRTFTFYHDNPQVYPEMSYLALALSVNYALNNATLTMKFKQLPGISTVPLTETQLAALESRRINTYVSIGNTSSVVREGVQAAADWFTDSLVNLDNYKEELQVEVYNVFLRNKKVPYTQAGQNLLVSAAAKINRRYTDNGTFAPRDVESDATETGYDTLPATSITPASVAGATMSERAARIAPPIAITAYEAGAFHSVAIAVSVYN</sequence>
<gene>
    <name evidence="1" type="ORF">H9874_08750</name>
</gene>
<protein>
    <submittedName>
        <fullName evidence="1">DUF3383 domain-containing protein</fullName>
    </submittedName>
</protein>
<reference evidence="1" key="2">
    <citation type="submission" date="2021-04" db="EMBL/GenBank/DDBJ databases">
        <authorList>
            <person name="Gilroy R."/>
        </authorList>
    </citation>
    <scope>NUCLEOTIDE SEQUENCE</scope>
    <source>
        <strain evidence="1">ChiSxjej5B17-1746</strain>
    </source>
</reference>
<evidence type="ECO:0000313" key="1">
    <source>
        <dbReference type="EMBL" id="HIW79217.1"/>
    </source>
</evidence>